<comment type="subcellular location">
    <subcellularLocation>
        <location evidence="1">Membrane</location>
    </subcellularLocation>
</comment>
<reference evidence="11" key="1">
    <citation type="submission" date="2020-06" db="EMBL/GenBank/DDBJ databases">
        <authorList>
            <consortium name="Plant Systems Biology data submission"/>
        </authorList>
    </citation>
    <scope>NUCLEOTIDE SEQUENCE</scope>
    <source>
        <strain evidence="11">D6</strain>
    </source>
</reference>
<dbReference type="InterPro" id="IPR002073">
    <property type="entry name" value="PDEase_catalytic_dom"/>
</dbReference>
<keyword evidence="11" id="KW-0675">Receptor</keyword>
<evidence type="ECO:0000256" key="6">
    <source>
        <dbReference type="ARBA" id="ARBA00023239"/>
    </source>
</evidence>
<dbReference type="GO" id="GO:0001653">
    <property type="term" value="F:peptide receptor activity"/>
    <property type="evidence" value="ECO:0007669"/>
    <property type="project" value="TreeGrafter"/>
</dbReference>
<sequence>MDDDFSAAGDLDSQGGDSDSVVSMADSASFAVVKQELRMMNVIRTFVFALMITIGTIGAEILFITVRLNQESTFASEFERFGQELIEGFLDRLDDRRLVAQSLAESLHYQADEMSAEWPYVTFADFAQQTETAQQLAGASAITYAPLVTPDTRQLWEAYAGYIEGKQYQAVITDIHGYSNSPSTFSSSSESEQQLSEQDTVFYIDSNRTVMDGIYRMEHGQAIDLEQPQRRDMIFPLWQLSQPSNNGVRMFDQMSTPIRAQALRAMTRQPSGVLSDFLFHTANGTDYVEYTTPHAGLYHAIPTTLLDPFVAAIYFEFSWTGFLQDILKENDLKDDATLLVVVESSCDGIPNNTKEFSFEYNAQNQVSYVGVGDWSDDPTTFSAPYSVNSTFAQFAAVMQYDNTTTTTSNTTSLCHYRLRVCATEELRDSYLSNAPMWARWIFLGVFLCTIGVFICYDCAVEQRSNRVVETAKRTDALVSNLFPSNVKAQLLENAAKQRKARKKQQKKAYKMNLQQETAPHDERLPPPPSRAGLAPVIHTPKRRLKSFLHPGDGIDGLLDINDSEPIADLFPNASVMFADISGFTAWSSERDPSQVFRLLETLYRSMDKAARRFRIFKVETIGDCYVAATGLPDPREDHLEALVRFARTSLLRTSELAKALEATLGPGTAELALRFGIHSGPVTAGVLRGEKARFQLFGDTMNFAARMESTGIKNKIHLSEASANLLQKRGKGNWVVPRDELVHAKGKGDLQTYWLKIGQSSASVASGMSNSSCGDSSAVDSGEFSTEEAAHLRRGFKRAPRVSMSTLNMGGPEQVLMGVIGETKLSRSLERLVEWNTGALSSLLKRVVASRDPQMSPSNHRGLQPRLGQARSFIGELSMAVPLPAYNADAVARAHHEEVDLPAVVVTELRFYVAAIASGYRKNSFHNFEHASHVILSATKLLKRIAYADGHNNNEEGITTLDLHHFTYGISSDPLTQFAVVFAALIHDVGHEGVPNGQMAKELPDIAGLYNNKSVAEQRSVDVALELLMLPKYKHFRECICATESEQKRFRQLLIHCVLATDIFEKDLKAKRNLMWDLTFHPSDEKKEEETSVPAAHMNKSFRQDDMNTKATIVLEHVIQASDVSHTMQHWHVYIKWNERLYEEMYAAYKAGRAEKDPSDGWYKGELWFYDNYVIPLAKKLRECGVFGVSSDEYLTYAEMNRAEWEQRGEELCKRMKKRVEETYAAKEAKEELRRIVESESDDNDDDEHRQSLYRRLNNSRNDLDASGDDDDGMDGSRYSAH</sequence>
<dbReference type="Gene3D" id="1.10.1300.10">
    <property type="entry name" value="3'5'-cyclic nucleotide phosphodiesterase, catalytic domain"/>
    <property type="match status" value="1"/>
</dbReference>
<evidence type="ECO:0000256" key="2">
    <source>
        <dbReference type="ARBA" id="ARBA00022692"/>
    </source>
</evidence>
<evidence type="ECO:0000313" key="11">
    <source>
        <dbReference type="EMBL" id="CAB9506382.1"/>
    </source>
</evidence>
<feature type="region of interest" description="Disordered" evidence="7">
    <location>
        <begin position="495"/>
        <end position="532"/>
    </location>
</feature>
<dbReference type="InterPro" id="IPR003607">
    <property type="entry name" value="HD/PDEase_dom"/>
</dbReference>
<dbReference type="GO" id="GO:0000166">
    <property type="term" value="F:nucleotide binding"/>
    <property type="evidence" value="ECO:0007669"/>
    <property type="project" value="UniProtKB-KW"/>
</dbReference>
<keyword evidence="2 8" id="KW-0812">Transmembrane</keyword>
<keyword evidence="4 8" id="KW-1133">Transmembrane helix</keyword>
<feature type="domain" description="PDEase" evidence="10">
    <location>
        <begin position="847"/>
        <end position="1147"/>
    </location>
</feature>
<protein>
    <submittedName>
        <fullName evidence="11">Receptor-type guanylate cyclase gcy</fullName>
    </submittedName>
</protein>
<dbReference type="Pfam" id="PF00211">
    <property type="entry name" value="Guanylate_cyc"/>
    <property type="match status" value="1"/>
</dbReference>
<dbReference type="InterPro" id="IPR001054">
    <property type="entry name" value="A/G_cyclase"/>
</dbReference>
<dbReference type="GO" id="GO:0004016">
    <property type="term" value="F:adenylate cyclase activity"/>
    <property type="evidence" value="ECO:0007669"/>
    <property type="project" value="TreeGrafter"/>
</dbReference>
<dbReference type="GO" id="GO:0007168">
    <property type="term" value="P:receptor guanylyl cyclase signaling pathway"/>
    <property type="evidence" value="ECO:0007669"/>
    <property type="project" value="TreeGrafter"/>
</dbReference>
<feature type="transmembrane region" description="Helical" evidence="8">
    <location>
        <begin position="46"/>
        <end position="66"/>
    </location>
</feature>
<dbReference type="InterPro" id="IPR050401">
    <property type="entry name" value="Cyclic_nucleotide_synthase"/>
</dbReference>
<accession>A0A9N8HB48</accession>
<dbReference type="SUPFAM" id="SSF55073">
    <property type="entry name" value="Nucleotide cyclase"/>
    <property type="match status" value="1"/>
</dbReference>
<evidence type="ECO:0000256" key="4">
    <source>
        <dbReference type="ARBA" id="ARBA00022989"/>
    </source>
</evidence>
<dbReference type="SUPFAM" id="SSF109604">
    <property type="entry name" value="HD-domain/PDEase-like"/>
    <property type="match status" value="1"/>
</dbReference>
<comment type="caution">
    <text evidence="11">The sequence shown here is derived from an EMBL/GenBank/DDBJ whole genome shotgun (WGS) entry which is preliminary data.</text>
</comment>
<evidence type="ECO:0000256" key="7">
    <source>
        <dbReference type="SAM" id="MobiDB-lite"/>
    </source>
</evidence>
<organism evidence="11 12">
    <name type="scientific">Seminavis robusta</name>
    <dbReference type="NCBI Taxonomy" id="568900"/>
    <lineage>
        <taxon>Eukaryota</taxon>
        <taxon>Sar</taxon>
        <taxon>Stramenopiles</taxon>
        <taxon>Ochrophyta</taxon>
        <taxon>Bacillariophyta</taxon>
        <taxon>Bacillariophyceae</taxon>
        <taxon>Bacillariophycidae</taxon>
        <taxon>Naviculales</taxon>
        <taxon>Naviculaceae</taxon>
        <taxon>Seminavis</taxon>
    </lineage>
</organism>
<keyword evidence="12" id="KW-1185">Reference proteome</keyword>
<feature type="domain" description="Guanylate cyclase" evidence="9">
    <location>
        <begin position="574"/>
        <end position="708"/>
    </location>
</feature>
<dbReference type="Pfam" id="PF00233">
    <property type="entry name" value="PDEase_I"/>
    <property type="match status" value="1"/>
</dbReference>
<dbReference type="GO" id="GO:0004114">
    <property type="term" value="F:3',5'-cyclic-nucleotide phosphodiesterase activity"/>
    <property type="evidence" value="ECO:0007669"/>
    <property type="project" value="InterPro"/>
</dbReference>
<dbReference type="SMART" id="SM00471">
    <property type="entry name" value="HDc"/>
    <property type="match status" value="1"/>
</dbReference>
<keyword evidence="5 8" id="KW-0472">Membrane</keyword>
<evidence type="ECO:0000256" key="8">
    <source>
        <dbReference type="SAM" id="Phobius"/>
    </source>
</evidence>
<dbReference type="InterPro" id="IPR029787">
    <property type="entry name" value="Nucleotide_cyclase"/>
</dbReference>
<evidence type="ECO:0000259" key="10">
    <source>
        <dbReference type="PROSITE" id="PS51845"/>
    </source>
</evidence>
<dbReference type="Gene3D" id="3.30.70.1230">
    <property type="entry name" value="Nucleotide cyclase"/>
    <property type="match status" value="1"/>
</dbReference>
<dbReference type="EMBL" id="CAICTM010000264">
    <property type="protein sequence ID" value="CAB9506382.1"/>
    <property type="molecule type" value="Genomic_DNA"/>
</dbReference>
<evidence type="ECO:0000256" key="3">
    <source>
        <dbReference type="ARBA" id="ARBA00022741"/>
    </source>
</evidence>
<dbReference type="OrthoDB" id="432756at2759"/>
<dbReference type="PANTHER" id="PTHR11920">
    <property type="entry name" value="GUANYLYL CYCLASE"/>
    <property type="match status" value="1"/>
</dbReference>
<dbReference type="PROSITE" id="PS50125">
    <property type="entry name" value="GUANYLATE_CYCLASE_2"/>
    <property type="match status" value="1"/>
</dbReference>
<evidence type="ECO:0000313" key="12">
    <source>
        <dbReference type="Proteomes" id="UP001153069"/>
    </source>
</evidence>
<name>A0A9N8HB48_9STRA</name>
<proteinExistence type="predicted"/>
<dbReference type="GO" id="GO:0004383">
    <property type="term" value="F:guanylate cyclase activity"/>
    <property type="evidence" value="ECO:0007669"/>
    <property type="project" value="TreeGrafter"/>
</dbReference>
<keyword evidence="6" id="KW-0456">Lyase</keyword>
<feature type="region of interest" description="Disordered" evidence="7">
    <location>
        <begin position="1"/>
        <end position="20"/>
    </location>
</feature>
<dbReference type="PANTHER" id="PTHR11920:SF335">
    <property type="entry name" value="GUANYLATE CYCLASE"/>
    <property type="match status" value="1"/>
</dbReference>
<feature type="region of interest" description="Disordered" evidence="7">
    <location>
        <begin position="1235"/>
        <end position="1282"/>
    </location>
</feature>
<dbReference type="PROSITE" id="PS51845">
    <property type="entry name" value="PDEASE_I_2"/>
    <property type="match status" value="1"/>
</dbReference>
<dbReference type="SMART" id="SM00044">
    <property type="entry name" value="CYCc"/>
    <property type="match status" value="1"/>
</dbReference>
<gene>
    <name evidence="11" type="ORF">SEMRO_265_G102770.1</name>
</gene>
<keyword evidence="3" id="KW-0547">Nucleotide-binding</keyword>
<dbReference type="InterPro" id="IPR036971">
    <property type="entry name" value="PDEase_catalytic_dom_sf"/>
</dbReference>
<dbReference type="CDD" id="cd07302">
    <property type="entry name" value="CHD"/>
    <property type="match status" value="1"/>
</dbReference>
<dbReference type="GO" id="GO:0035556">
    <property type="term" value="P:intracellular signal transduction"/>
    <property type="evidence" value="ECO:0007669"/>
    <property type="project" value="InterPro"/>
</dbReference>
<feature type="compositionally biased region" description="Basic residues" evidence="7">
    <location>
        <begin position="496"/>
        <end position="509"/>
    </location>
</feature>
<dbReference type="Proteomes" id="UP001153069">
    <property type="component" value="Unassembled WGS sequence"/>
</dbReference>
<dbReference type="GO" id="GO:0005886">
    <property type="term" value="C:plasma membrane"/>
    <property type="evidence" value="ECO:0007669"/>
    <property type="project" value="TreeGrafter"/>
</dbReference>
<evidence type="ECO:0000256" key="1">
    <source>
        <dbReference type="ARBA" id="ARBA00004370"/>
    </source>
</evidence>
<evidence type="ECO:0000256" key="5">
    <source>
        <dbReference type="ARBA" id="ARBA00023136"/>
    </source>
</evidence>
<evidence type="ECO:0000259" key="9">
    <source>
        <dbReference type="PROSITE" id="PS50125"/>
    </source>
</evidence>